<dbReference type="OMA" id="MYRAHSK"/>
<keyword evidence="1" id="KW-0175">Coiled coil</keyword>
<dbReference type="EMBL" id="FR799572">
    <property type="protein sequence ID" value="CBZ25775.1"/>
    <property type="molecule type" value="Genomic_DNA"/>
</dbReference>
<dbReference type="InterPro" id="IPR019339">
    <property type="entry name" value="CIR_N_dom"/>
</dbReference>
<dbReference type="RefSeq" id="XP_003874279.1">
    <property type="nucleotide sequence ID" value="XM_003874230.1"/>
</dbReference>
<name>E9AS54_LEIMU</name>
<feature type="region of interest" description="Disordered" evidence="2">
    <location>
        <begin position="34"/>
        <end position="55"/>
    </location>
</feature>
<reference evidence="4 5" key="1">
    <citation type="journal article" date="2011" name="Genome Res.">
        <title>Chromosome and gene copy number variation allow major structural change between species and strains of Leishmania.</title>
        <authorList>
            <person name="Rogers M.B."/>
            <person name="Hilley J.D."/>
            <person name="Dickens N.J."/>
            <person name="Wilkes J."/>
            <person name="Bates P.A."/>
            <person name="Depledge D.P."/>
            <person name="Harris D."/>
            <person name="Her Y."/>
            <person name="Herzyk P."/>
            <person name="Imamura H."/>
            <person name="Otto T.D."/>
            <person name="Sanders M."/>
            <person name="Seeger K."/>
            <person name="Dujardin J.C."/>
            <person name="Berriman M."/>
            <person name="Smith D.F."/>
            <person name="Hertz-Fowler C."/>
            <person name="Mottram J.C."/>
        </authorList>
    </citation>
    <scope>NUCLEOTIDE SEQUENCE [LARGE SCALE GENOMIC DNA]</scope>
    <source>
        <strain evidence="4 5">MHOM/GT/2001/U1103</strain>
    </source>
</reference>
<dbReference type="SMART" id="SM01083">
    <property type="entry name" value="Cir_N"/>
    <property type="match status" value="1"/>
</dbReference>
<feature type="coiled-coil region" evidence="1">
    <location>
        <begin position="256"/>
        <end position="283"/>
    </location>
</feature>
<evidence type="ECO:0000313" key="5">
    <source>
        <dbReference type="Proteomes" id="UP000007259"/>
    </source>
</evidence>
<evidence type="ECO:0000313" key="4">
    <source>
        <dbReference type="EMBL" id="CBZ25775.1"/>
    </source>
</evidence>
<evidence type="ECO:0000256" key="2">
    <source>
        <dbReference type="SAM" id="MobiDB-lite"/>
    </source>
</evidence>
<proteinExistence type="predicted"/>
<gene>
    <name evidence="4" type="ORF">LMXM_19_1030</name>
</gene>
<protein>
    <recommendedName>
        <fullName evidence="3">CBF1-interacting co-repressor CIR N-terminal domain-containing protein</fullName>
    </recommendedName>
</protein>
<dbReference type="KEGG" id="lmi:LMXM_19_1030"/>
<dbReference type="OrthoDB" id="273641at2759"/>
<feature type="compositionally biased region" description="Basic and acidic residues" evidence="2">
    <location>
        <begin position="165"/>
        <end position="176"/>
    </location>
</feature>
<evidence type="ECO:0000259" key="3">
    <source>
        <dbReference type="SMART" id="SM01083"/>
    </source>
</evidence>
<accession>E9AS54</accession>
<feature type="compositionally biased region" description="Low complexity" evidence="2">
    <location>
        <begin position="177"/>
        <end position="187"/>
    </location>
</feature>
<dbReference type="AlphaFoldDB" id="E9AS54"/>
<feature type="domain" description="CBF1-interacting co-repressor CIR N-terminal" evidence="3">
    <location>
        <begin position="14"/>
        <end position="50"/>
    </location>
</feature>
<evidence type="ECO:0000256" key="1">
    <source>
        <dbReference type="SAM" id="Coils"/>
    </source>
</evidence>
<dbReference type="VEuPathDB" id="TriTrypDB:LmxM.19.1030"/>
<feature type="compositionally biased region" description="Low complexity" evidence="2">
    <location>
        <begin position="153"/>
        <end position="164"/>
    </location>
</feature>
<dbReference type="PhylomeDB" id="E9AS54"/>
<keyword evidence="5" id="KW-1185">Reference proteome</keyword>
<organism evidence="4 5">
    <name type="scientific">Leishmania mexicana (strain MHOM/GT/2001/U1103)</name>
    <dbReference type="NCBI Taxonomy" id="929439"/>
    <lineage>
        <taxon>Eukaryota</taxon>
        <taxon>Discoba</taxon>
        <taxon>Euglenozoa</taxon>
        <taxon>Kinetoplastea</taxon>
        <taxon>Metakinetoplastina</taxon>
        <taxon>Trypanosomatida</taxon>
        <taxon>Trypanosomatidae</taxon>
        <taxon>Leishmaniinae</taxon>
        <taxon>Leishmania</taxon>
    </lineage>
</organism>
<sequence length="287" mass="31745">MYRAHSKDINRNKSFHPLTYRNLHRVEQLKEEAELNKQKADERQKELQRDQEERRYDELVLANSADSLSGELARYRQTRSIFAAEYEADAKAAKDAPVASPHSPQVSKQEVQLKMSTGASFSANSFLSKFKKEASYGPTCAMVKPEVPDNTAAASSAVASAEAEASMRKRPREDAHSNSPSSAHNSNGCGEGATKRRGDGGESAPATGFVTSAEAAQLRKALNLAQKQRHDPLMRVKAYQNSCVAAAAAAARQLHRKQETREVAKHDDDKDKLQSRIRELLALKKKK</sequence>
<dbReference type="GeneID" id="13447879"/>
<feature type="region of interest" description="Disordered" evidence="2">
    <location>
        <begin position="153"/>
        <end position="207"/>
    </location>
</feature>
<dbReference type="Proteomes" id="UP000007259">
    <property type="component" value="Chromosome 19"/>
</dbReference>